<accession>A0A6G1E3M3</accession>
<dbReference type="AlphaFoldDB" id="A0A6G1E3M3"/>
<sequence length="66" mass="7094">MVQPHDWHLAAVFLCCCTATVRVLVLTVSPLQLVSYPAVRAVGIRMGLPLPSAGKHCGSHTDGQHF</sequence>
<organism evidence="2 3">
    <name type="scientific">Oryza meyeriana var. granulata</name>
    <dbReference type="NCBI Taxonomy" id="110450"/>
    <lineage>
        <taxon>Eukaryota</taxon>
        <taxon>Viridiplantae</taxon>
        <taxon>Streptophyta</taxon>
        <taxon>Embryophyta</taxon>
        <taxon>Tracheophyta</taxon>
        <taxon>Spermatophyta</taxon>
        <taxon>Magnoliopsida</taxon>
        <taxon>Liliopsida</taxon>
        <taxon>Poales</taxon>
        <taxon>Poaceae</taxon>
        <taxon>BOP clade</taxon>
        <taxon>Oryzoideae</taxon>
        <taxon>Oryzeae</taxon>
        <taxon>Oryzinae</taxon>
        <taxon>Oryza</taxon>
        <taxon>Oryza meyeriana</taxon>
    </lineage>
</organism>
<gene>
    <name evidence="2" type="ORF">E2562_029167</name>
</gene>
<dbReference type="Proteomes" id="UP000479710">
    <property type="component" value="Unassembled WGS sequence"/>
</dbReference>
<keyword evidence="1" id="KW-1133">Transmembrane helix</keyword>
<evidence type="ECO:0000313" key="3">
    <source>
        <dbReference type="Proteomes" id="UP000479710"/>
    </source>
</evidence>
<comment type="caution">
    <text evidence="2">The sequence shown here is derived from an EMBL/GenBank/DDBJ whole genome shotgun (WGS) entry which is preliminary data.</text>
</comment>
<evidence type="ECO:0000313" key="2">
    <source>
        <dbReference type="EMBL" id="KAF0919317.1"/>
    </source>
</evidence>
<feature type="transmembrane region" description="Helical" evidence="1">
    <location>
        <begin position="7"/>
        <end position="28"/>
    </location>
</feature>
<evidence type="ECO:0000256" key="1">
    <source>
        <dbReference type="SAM" id="Phobius"/>
    </source>
</evidence>
<dbReference type="EMBL" id="SPHZ02000005">
    <property type="protein sequence ID" value="KAF0919317.1"/>
    <property type="molecule type" value="Genomic_DNA"/>
</dbReference>
<dbReference type="OrthoDB" id="1658724at2759"/>
<keyword evidence="3" id="KW-1185">Reference proteome</keyword>
<reference evidence="2 3" key="1">
    <citation type="submission" date="2019-11" db="EMBL/GenBank/DDBJ databases">
        <title>Whole genome sequence of Oryza granulata.</title>
        <authorList>
            <person name="Li W."/>
        </authorList>
    </citation>
    <scope>NUCLEOTIDE SEQUENCE [LARGE SCALE GENOMIC DNA]</scope>
    <source>
        <strain evidence="3">cv. Menghai</strain>
        <tissue evidence="2">Leaf</tissue>
    </source>
</reference>
<protein>
    <submittedName>
        <fullName evidence="2">Uncharacterized protein</fullName>
    </submittedName>
</protein>
<keyword evidence="1" id="KW-0812">Transmembrane</keyword>
<proteinExistence type="predicted"/>
<keyword evidence="1" id="KW-0472">Membrane</keyword>
<name>A0A6G1E3M3_9ORYZ</name>